<dbReference type="Proteomes" id="UP000242791">
    <property type="component" value="Unassembled WGS sequence"/>
</dbReference>
<evidence type="ECO:0000313" key="1">
    <source>
        <dbReference type="EMBL" id="OJD28456.1"/>
    </source>
</evidence>
<dbReference type="InterPro" id="IPR011009">
    <property type="entry name" value="Kinase-like_dom_sf"/>
</dbReference>
<evidence type="ECO:0000313" key="2">
    <source>
        <dbReference type="Proteomes" id="UP000242791"/>
    </source>
</evidence>
<name>A0A1J9QJ12_9EURO</name>
<accession>A0A1J9QJ12</accession>
<evidence type="ECO:0008006" key="3">
    <source>
        <dbReference type="Google" id="ProtNLM"/>
    </source>
</evidence>
<dbReference type="InterPro" id="IPR051678">
    <property type="entry name" value="AGP_Transferase"/>
</dbReference>
<comment type="caution">
    <text evidence="1">The sequence shown here is derived from an EMBL/GenBank/DDBJ whole genome shotgun (WGS) entry which is preliminary data.</text>
</comment>
<sequence length="150" mass="17154">MVWKRLYWAAFLVFDDGVEWVFRSPRRDGAIQSKKTIQTLLASEAATLKYIKSYSAIPVPVVYAYSSENDIGIPYILMSKAAGFTLRKKWKSLGSRESTLSLKEKSKIVSQLGVITWQGLLNTTFYKEPPTLKRQRSMGDEKEIEQPVKK</sequence>
<protein>
    <recommendedName>
        <fullName evidence="3">Aminoglycoside phosphotransferase domain-containing protein</fullName>
    </recommendedName>
</protein>
<dbReference type="AlphaFoldDB" id="A0A1J9QJ12"/>
<dbReference type="PANTHER" id="PTHR21310:SF15">
    <property type="entry name" value="AMINOGLYCOSIDE PHOSPHOTRANSFERASE DOMAIN-CONTAINING PROTEIN"/>
    <property type="match status" value="1"/>
</dbReference>
<organism evidence="1 2">
    <name type="scientific">Blastomyces percursus</name>
    <dbReference type="NCBI Taxonomy" id="1658174"/>
    <lineage>
        <taxon>Eukaryota</taxon>
        <taxon>Fungi</taxon>
        <taxon>Dikarya</taxon>
        <taxon>Ascomycota</taxon>
        <taxon>Pezizomycotina</taxon>
        <taxon>Eurotiomycetes</taxon>
        <taxon>Eurotiomycetidae</taxon>
        <taxon>Onygenales</taxon>
        <taxon>Ajellomycetaceae</taxon>
        <taxon>Blastomyces</taxon>
    </lineage>
</organism>
<gene>
    <name evidence="1" type="ORF">ACJ73_00143</name>
</gene>
<dbReference type="Gene3D" id="3.30.200.20">
    <property type="entry name" value="Phosphorylase Kinase, domain 1"/>
    <property type="match status" value="1"/>
</dbReference>
<dbReference type="VEuPathDB" id="FungiDB:ACJ73_00143"/>
<reference evidence="1 2" key="1">
    <citation type="submission" date="2015-08" db="EMBL/GenBank/DDBJ databases">
        <title>Emmonsia species relationships and genome sequence.</title>
        <authorList>
            <person name="Cuomo C.A."/>
            <person name="Schwartz I.S."/>
            <person name="Kenyon C."/>
            <person name="De Hoog G.S."/>
            <person name="Govender N.P."/>
            <person name="Botha A."/>
            <person name="Moreno L."/>
            <person name="De Vries M."/>
            <person name="Munoz J.F."/>
            <person name="Stielow J.B."/>
        </authorList>
    </citation>
    <scope>NUCLEOTIDE SEQUENCE [LARGE SCALE GENOMIC DNA]</scope>
    <source>
        <strain evidence="1 2">EI222</strain>
    </source>
</reference>
<proteinExistence type="predicted"/>
<dbReference type="PANTHER" id="PTHR21310">
    <property type="entry name" value="AMINOGLYCOSIDE PHOSPHOTRANSFERASE-RELATED-RELATED"/>
    <property type="match status" value="1"/>
</dbReference>
<dbReference type="EMBL" id="LGTZ01000008">
    <property type="protein sequence ID" value="OJD28456.1"/>
    <property type="molecule type" value="Genomic_DNA"/>
</dbReference>
<dbReference type="SUPFAM" id="SSF56112">
    <property type="entry name" value="Protein kinase-like (PK-like)"/>
    <property type="match status" value="1"/>
</dbReference>
<keyword evidence="2" id="KW-1185">Reference proteome</keyword>
<dbReference type="OrthoDB" id="5327538at2759"/>
<dbReference type="STRING" id="1658174.A0A1J9QJ12"/>